<dbReference type="SUPFAM" id="SSF46894">
    <property type="entry name" value="C-terminal effector domain of the bipartite response regulators"/>
    <property type="match status" value="1"/>
</dbReference>
<dbReference type="CDD" id="cd06170">
    <property type="entry name" value="LuxR_C_like"/>
    <property type="match status" value="1"/>
</dbReference>
<organism evidence="5 7">
    <name type="scientific">Streptomyces griseochromogenes</name>
    <dbReference type="NCBI Taxonomy" id="68214"/>
    <lineage>
        <taxon>Bacteria</taxon>
        <taxon>Bacillati</taxon>
        <taxon>Actinomycetota</taxon>
        <taxon>Actinomycetes</taxon>
        <taxon>Kitasatosporales</taxon>
        <taxon>Streptomycetaceae</taxon>
        <taxon>Streptomyces</taxon>
    </lineage>
</organism>
<dbReference type="SMART" id="SM00448">
    <property type="entry name" value="REC"/>
    <property type="match status" value="1"/>
</dbReference>
<evidence type="ECO:0000256" key="2">
    <source>
        <dbReference type="PROSITE-ProRule" id="PRU00169"/>
    </source>
</evidence>
<dbReference type="Pfam" id="PF00196">
    <property type="entry name" value="GerE"/>
    <property type="match status" value="1"/>
</dbReference>
<dbReference type="AlphaFoldDB" id="A0A1B1BB89"/>
<dbReference type="GO" id="GO:0003677">
    <property type="term" value="F:DNA binding"/>
    <property type="evidence" value="ECO:0007669"/>
    <property type="project" value="UniProtKB-KW"/>
</dbReference>
<dbReference type="PANTHER" id="PTHR43214">
    <property type="entry name" value="TWO-COMPONENT RESPONSE REGULATOR"/>
    <property type="match status" value="1"/>
</dbReference>
<dbReference type="Pfam" id="PF00072">
    <property type="entry name" value="Response_reg"/>
    <property type="match status" value="1"/>
</dbReference>
<dbReference type="InterPro" id="IPR016032">
    <property type="entry name" value="Sig_transdc_resp-reg_C-effctor"/>
</dbReference>
<reference evidence="6 8" key="2">
    <citation type="submission" date="2021-03" db="EMBL/GenBank/DDBJ databases">
        <title>Genomic Encyclopedia of Type Strains, Phase IV (KMG-IV): sequencing the most valuable type-strain genomes for metagenomic binning, comparative biology and taxonomic classification.</title>
        <authorList>
            <person name="Goeker M."/>
        </authorList>
    </citation>
    <scope>NUCLEOTIDE SEQUENCE [LARGE SCALE GENOMIC DNA]</scope>
    <source>
        <strain evidence="6 8">DSM 40499</strain>
    </source>
</reference>
<dbReference type="CDD" id="cd19930">
    <property type="entry name" value="REC_DesR-like"/>
    <property type="match status" value="1"/>
</dbReference>
<evidence type="ECO:0000313" key="8">
    <source>
        <dbReference type="Proteomes" id="UP001519309"/>
    </source>
</evidence>
<evidence type="ECO:0000259" key="4">
    <source>
        <dbReference type="PROSITE" id="PS50110"/>
    </source>
</evidence>
<accession>A0A1B1BB89</accession>
<dbReference type="GO" id="GO:0000160">
    <property type="term" value="P:phosphorelay signal transduction system"/>
    <property type="evidence" value="ECO:0007669"/>
    <property type="project" value="InterPro"/>
</dbReference>
<dbReference type="InterPro" id="IPR000792">
    <property type="entry name" value="Tscrpt_reg_LuxR_C"/>
</dbReference>
<dbReference type="SUPFAM" id="SSF52172">
    <property type="entry name" value="CheY-like"/>
    <property type="match status" value="1"/>
</dbReference>
<dbReference type="Gene3D" id="1.10.10.10">
    <property type="entry name" value="Winged helix-like DNA-binding domain superfamily/Winged helix DNA-binding domain"/>
    <property type="match status" value="1"/>
</dbReference>
<gene>
    <name evidence="5" type="ORF">AVL59_46015</name>
    <name evidence="6" type="ORF">J2Z21_004109</name>
</gene>
<dbReference type="PROSITE" id="PS50043">
    <property type="entry name" value="HTH_LUXR_2"/>
    <property type="match status" value="1"/>
</dbReference>
<evidence type="ECO:0000256" key="1">
    <source>
        <dbReference type="ARBA" id="ARBA00023125"/>
    </source>
</evidence>
<dbReference type="InterPro" id="IPR001789">
    <property type="entry name" value="Sig_transdc_resp-reg_receiver"/>
</dbReference>
<dbReference type="Proteomes" id="UP001519309">
    <property type="component" value="Unassembled WGS sequence"/>
</dbReference>
<evidence type="ECO:0000313" key="6">
    <source>
        <dbReference type="EMBL" id="MBP2051159.1"/>
    </source>
</evidence>
<dbReference type="OrthoDB" id="9808843at2"/>
<feature type="domain" description="Response regulatory" evidence="4">
    <location>
        <begin position="3"/>
        <end position="119"/>
    </location>
</feature>
<dbReference type="STRING" id="68214.AVL59_46015"/>
<reference evidence="5 7" key="1">
    <citation type="submission" date="2016-06" db="EMBL/GenBank/DDBJ databases">
        <title>Complete genome sequence of Streptomyces griseochromogenes ATCC 14511, the Blasticidin S producer.</title>
        <authorList>
            <person name="Wu L."/>
        </authorList>
    </citation>
    <scope>NUCLEOTIDE SEQUENCE [LARGE SCALE GENOMIC DNA]</scope>
    <source>
        <strain evidence="5 7">ATCC 14511</strain>
    </source>
</reference>
<dbReference type="RefSeq" id="WP_067316322.1">
    <property type="nucleotide sequence ID" value="NZ_CP016279.1"/>
</dbReference>
<protein>
    <submittedName>
        <fullName evidence="5">DNA-binding response regulator</fullName>
    </submittedName>
    <submittedName>
        <fullName evidence="6">Two-component system response regulator DesR</fullName>
    </submittedName>
</protein>
<dbReference type="Gene3D" id="3.40.50.2300">
    <property type="match status" value="1"/>
</dbReference>
<evidence type="ECO:0000313" key="5">
    <source>
        <dbReference type="EMBL" id="ANP55992.1"/>
    </source>
</evidence>
<dbReference type="SMART" id="SM00421">
    <property type="entry name" value="HTH_LUXR"/>
    <property type="match status" value="1"/>
</dbReference>
<feature type="modified residue" description="4-aspartylphosphate" evidence="2">
    <location>
        <position position="54"/>
    </location>
</feature>
<dbReference type="GO" id="GO:0006355">
    <property type="term" value="P:regulation of DNA-templated transcription"/>
    <property type="evidence" value="ECO:0007669"/>
    <property type="project" value="InterPro"/>
</dbReference>
<dbReference type="Proteomes" id="UP000092659">
    <property type="component" value="Chromosome"/>
</dbReference>
<evidence type="ECO:0000313" key="7">
    <source>
        <dbReference type="Proteomes" id="UP000092659"/>
    </source>
</evidence>
<name>A0A1B1BB89_9ACTN</name>
<feature type="domain" description="HTH luxR-type" evidence="3">
    <location>
        <begin position="134"/>
        <end position="199"/>
    </location>
</feature>
<proteinExistence type="predicted"/>
<dbReference type="KEGG" id="sgs:AVL59_46015"/>
<sequence>MIRVLLAEDQGMMLGAIAQLLDLETDIEVVAQVGTGAEVVDAARASDPHIAVLDIEMPVRTGLEAAEDLRRLVPGCRVLIVTTFAGPGYCRRALDAGARGFLAKDGPVAELAHAIRRVHAGEQVVDPLLAAAALSAGSSPLTTREREVLAAAADGAPVMALAKRLHLSESTIRNHLSSATQKIGVRNRMEAVNKAKQNGWL</sequence>
<dbReference type="InterPro" id="IPR036388">
    <property type="entry name" value="WH-like_DNA-bd_sf"/>
</dbReference>
<keyword evidence="8" id="KW-1185">Reference proteome</keyword>
<dbReference type="EMBL" id="CP016279">
    <property type="protein sequence ID" value="ANP55992.1"/>
    <property type="molecule type" value="Genomic_DNA"/>
</dbReference>
<dbReference type="InterPro" id="IPR011006">
    <property type="entry name" value="CheY-like_superfamily"/>
</dbReference>
<keyword evidence="1 5" id="KW-0238">DNA-binding</keyword>
<dbReference type="PROSITE" id="PS50110">
    <property type="entry name" value="RESPONSE_REGULATORY"/>
    <property type="match status" value="1"/>
</dbReference>
<evidence type="ECO:0000259" key="3">
    <source>
        <dbReference type="PROSITE" id="PS50043"/>
    </source>
</evidence>
<dbReference type="PANTHER" id="PTHR43214:SF42">
    <property type="entry name" value="TRANSCRIPTIONAL REGULATORY PROTEIN DESR"/>
    <property type="match status" value="1"/>
</dbReference>
<keyword evidence="2" id="KW-0597">Phosphoprotein</keyword>
<dbReference type="PRINTS" id="PR00038">
    <property type="entry name" value="HTHLUXR"/>
</dbReference>
<dbReference type="InterPro" id="IPR039420">
    <property type="entry name" value="WalR-like"/>
</dbReference>
<dbReference type="EMBL" id="JAGGLP010000007">
    <property type="protein sequence ID" value="MBP2051159.1"/>
    <property type="molecule type" value="Genomic_DNA"/>
</dbReference>